<evidence type="ECO:0000313" key="1">
    <source>
        <dbReference type="EMBL" id="KAK9864767.1"/>
    </source>
</evidence>
<dbReference type="Proteomes" id="UP001485043">
    <property type="component" value="Unassembled WGS sequence"/>
</dbReference>
<name>A0AAW1T820_9CHLO</name>
<reference evidence="1 2" key="1">
    <citation type="journal article" date="2024" name="Nat. Commun.">
        <title>Phylogenomics reveals the evolutionary origins of lichenization in chlorophyte algae.</title>
        <authorList>
            <person name="Puginier C."/>
            <person name="Libourel C."/>
            <person name="Otte J."/>
            <person name="Skaloud P."/>
            <person name="Haon M."/>
            <person name="Grisel S."/>
            <person name="Petersen M."/>
            <person name="Berrin J.G."/>
            <person name="Delaux P.M."/>
            <person name="Dal Grande F."/>
            <person name="Keller J."/>
        </authorList>
    </citation>
    <scope>NUCLEOTIDE SEQUENCE [LARGE SCALE GENOMIC DNA]</scope>
    <source>
        <strain evidence="1 2">SAG 2523</strain>
    </source>
</reference>
<accession>A0AAW1T820</accession>
<dbReference type="SUPFAM" id="SSF51905">
    <property type="entry name" value="FAD/NAD(P)-binding domain"/>
    <property type="match status" value="1"/>
</dbReference>
<protein>
    <submittedName>
        <fullName evidence="1">Uncharacterized protein</fullName>
    </submittedName>
</protein>
<proteinExistence type="predicted"/>
<evidence type="ECO:0000313" key="2">
    <source>
        <dbReference type="Proteomes" id="UP001485043"/>
    </source>
</evidence>
<keyword evidence="2" id="KW-1185">Reference proteome</keyword>
<dbReference type="AlphaFoldDB" id="A0AAW1T820"/>
<dbReference type="InterPro" id="IPR036188">
    <property type="entry name" value="FAD/NAD-bd_sf"/>
</dbReference>
<comment type="caution">
    <text evidence="1">The sequence shown here is derived from an EMBL/GenBank/DDBJ whole genome shotgun (WGS) entry which is preliminary data.</text>
</comment>
<sequence length="391" mass="43814">MQPDLKNNLAGWALVIHLQRHSIAGKQLPGNQREVRGIENFKGAVSLAGKNEGQDCYLGRCSTEVKDKHVVILGTGAFGLEALEAADRAGAKSITMISRERDRWIVPYAKQFKFICYSHIPFMPRSFRCWLTNRWLKSVYALAGVESMSPQPGSAHNFTGQCNDAFFRLAKQGRVRYVIGKVDQVQARSVKMATTGEELPADILIVGLGCEVQYQIPYLRDLQLGNEASLSVYARTTQDIETSKLVIVTADVRQDLHNFAFLGNSGRIGLACDWVWFNVPHGPQKQIRSFFSVQRLLRQGKDKAVTEALHPTPFNGCKGESMKVIHPSGLKARNMALYHTLAMGRSSIGKACLWIKLSLEFSSTWFLVCFMMILEQITFSGWMDHVVQIKD</sequence>
<dbReference type="EMBL" id="JALJOV010000316">
    <property type="protein sequence ID" value="KAK9864767.1"/>
    <property type="molecule type" value="Genomic_DNA"/>
</dbReference>
<organism evidence="1 2">
    <name type="scientific">Apatococcus fuscideae</name>
    <dbReference type="NCBI Taxonomy" id="2026836"/>
    <lineage>
        <taxon>Eukaryota</taxon>
        <taxon>Viridiplantae</taxon>
        <taxon>Chlorophyta</taxon>
        <taxon>core chlorophytes</taxon>
        <taxon>Trebouxiophyceae</taxon>
        <taxon>Chlorellales</taxon>
        <taxon>Chlorellaceae</taxon>
        <taxon>Apatococcus</taxon>
    </lineage>
</organism>
<gene>
    <name evidence="1" type="ORF">WJX84_008370</name>
</gene>